<dbReference type="EMBL" id="UOFM01000404">
    <property type="protein sequence ID" value="VAW81443.1"/>
    <property type="molecule type" value="Genomic_DNA"/>
</dbReference>
<feature type="compositionally biased region" description="Acidic residues" evidence="1">
    <location>
        <begin position="22"/>
        <end position="32"/>
    </location>
</feature>
<name>A0A3B0YZN5_9ZZZZ</name>
<protein>
    <recommendedName>
        <fullName evidence="3">DUF1631 domain-containing protein</fullName>
    </recommendedName>
</protein>
<feature type="non-terminal residue" evidence="2">
    <location>
        <position position="1"/>
    </location>
</feature>
<dbReference type="Pfam" id="PF07793">
    <property type="entry name" value="DUF1631"/>
    <property type="match status" value="1"/>
</dbReference>
<evidence type="ECO:0000313" key="2">
    <source>
        <dbReference type="EMBL" id="VAW81443.1"/>
    </source>
</evidence>
<evidence type="ECO:0008006" key="3">
    <source>
        <dbReference type="Google" id="ProtNLM"/>
    </source>
</evidence>
<dbReference type="AlphaFoldDB" id="A0A3B0YZN5"/>
<organism evidence="2">
    <name type="scientific">hydrothermal vent metagenome</name>
    <dbReference type="NCBI Taxonomy" id="652676"/>
    <lineage>
        <taxon>unclassified sequences</taxon>
        <taxon>metagenomes</taxon>
        <taxon>ecological metagenomes</taxon>
    </lineage>
</organism>
<gene>
    <name evidence="2" type="ORF">MNBD_GAMMA14-161</name>
</gene>
<proteinExistence type="predicted"/>
<feature type="region of interest" description="Disordered" evidence="1">
    <location>
        <begin position="1"/>
        <end position="40"/>
    </location>
</feature>
<accession>A0A3B0YZN5</accession>
<sequence>ETEASGNPEEQPANVKPVEPPETVEEQTDDTVSESTRAIDDDFTDRARQLKAGTWVEFRDADGQRIRAKLSWVSPITGTCLFTDRKGLKAGNYTIEELAHLLRSARARLLNAAPLMDRAVRIALKEYEKK</sequence>
<dbReference type="InterPro" id="IPR012434">
    <property type="entry name" value="DUF1631"/>
</dbReference>
<evidence type="ECO:0000256" key="1">
    <source>
        <dbReference type="SAM" id="MobiDB-lite"/>
    </source>
</evidence>
<reference evidence="2" key="1">
    <citation type="submission" date="2018-06" db="EMBL/GenBank/DDBJ databases">
        <authorList>
            <person name="Zhirakovskaya E."/>
        </authorList>
    </citation>
    <scope>NUCLEOTIDE SEQUENCE</scope>
</reference>